<evidence type="ECO:0000256" key="2">
    <source>
        <dbReference type="SAM" id="MobiDB-lite"/>
    </source>
</evidence>
<dbReference type="OMA" id="TIYDSWH"/>
<feature type="coiled-coil region" evidence="1">
    <location>
        <begin position="311"/>
        <end position="345"/>
    </location>
</feature>
<evidence type="ECO:0000256" key="1">
    <source>
        <dbReference type="SAM" id="Coils"/>
    </source>
</evidence>
<feature type="compositionally biased region" description="Acidic residues" evidence="2">
    <location>
        <begin position="526"/>
        <end position="540"/>
    </location>
</feature>
<keyword evidence="4" id="KW-1185">Reference proteome</keyword>
<accession>A0A922SV09</accession>
<reference evidence="4" key="1">
    <citation type="journal article" date="2022" name="Microb. Genom.">
        <title>A global pangenome for the wheat fungal pathogen Pyrenophora tritici-repentis and prediction of effector protein structural homology.</title>
        <authorList>
            <person name="Moolhuijzen P.M."/>
            <person name="See P.T."/>
            <person name="Shi G."/>
            <person name="Powell H.R."/>
            <person name="Cockram J."/>
            <person name="Jorgensen L.N."/>
            <person name="Benslimane H."/>
            <person name="Strelkov S.E."/>
            <person name="Turner J."/>
            <person name="Liu Z."/>
            <person name="Moffat C.S."/>
        </authorList>
    </citation>
    <scope>NUCLEOTIDE SEQUENCE [LARGE SCALE GENOMIC DNA]</scope>
</reference>
<keyword evidence="1" id="KW-0175">Coiled coil</keyword>
<comment type="caution">
    <text evidence="3">The sequence shown here is derived from an EMBL/GenBank/DDBJ whole genome shotgun (WGS) entry which is preliminary data.</text>
</comment>
<feature type="region of interest" description="Disordered" evidence="2">
    <location>
        <begin position="517"/>
        <end position="560"/>
    </location>
</feature>
<organism evidence="3 4">
    <name type="scientific">Pyrenophora tritici-repentis</name>
    <dbReference type="NCBI Taxonomy" id="45151"/>
    <lineage>
        <taxon>Eukaryota</taxon>
        <taxon>Fungi</taxon>
        <taxon>Dikarya</taxon>
        <taxon>Ascomycota</taxon>
        <taxon>Pezizomycotina</taxon>
        <taxon>Dothideomycetes</taxon>
        <taxon>Pleosporomycetidae</taxon>
        <taxon>Pleosporales</taxon>
        <taxon>Pleosporineae</taxon>
        <taxon>Pleosporaceae</taxon>
        <taxon>Pyrenophora</taxon>
    </lineage>
</organism>
<evidence type="ECO:0000313" key="3">
    <source>
        <dbReference type="EMBL" id="KAI1513374.1"/>
    </source>
</evidence>
<name>A0A922SV09_9PLEO</name>
<feature type="region of interest" description="Disordered" evidence="2">
    <location>
        <begin position="462"/>
        <end position="499"/>
    </location>
</feature>
<protein>
    <submittedName>
        <fullName evidence="3">Uncharacterized protein</fullName>
    </submittedName>
</protein>
<sequence>MSEHVLSSTDNRSSTPDSTRSRTPSHRGSLKKVINRLRSSSLMVSSPSPAPLTPPTRPLVLSDLTKAFVDALNATQLSNFLTWMLYYDIVALADDPEAWYKPIDGMEMRGWVTLGNFLSAALKTKTGYGFDLIVLNAICDRTRISRTLVHELLVKFADPDSMRYSMVAMTTQNALFQGCTQLEVLEAVEAKLRELKKLVLNLHPEPNSRYDEWHAMIQKRIRGFLTLVVGPRILALRSGRPIITSTTNQDVPKEVQQGFQLYYFYEALHQEREVPLNRYGIYPGSPDRDVNPSLSRSLGGDEETERARRHAIHLMAENQKLRSTIADLEQDKAELIDSNEKLSQQIGTLGRGQPADYYRFTSPSSPFYNAQSATLPTHAAPTVTVSEEPQDLQIIPAPSTIRPRSVLAGAVSTASTSSLAPPLNKYTHKRNSSTASSAQNYDDVFSGFKDSSLPELRLMSPELDEVSSAESAVPATPENQESVTEYGRERSRSLPTRYRRRSGGFLGRVAVGYLAGVGEQQRGEAVGEDGEDWDEDEDEGREIPLVVPSPRGSRRFDLLE</sequence>
<feature type="region of interest" description="Disordered" evidence="2">
    <location>
        <begin position="285"/>
        <end position="304"/>
    </location>
</feature>
<dbReference type="AlphaFoldDB" id="A0A922SV09"/>
<feature type="region of interest" description="Disordered" evidence="2">
    <location>
        <begin position="1"/>
        <end position="30"/>
    </location>
</feature>
<dbReference type="OrthoDB" id="3689263at2759"/>
<dbReference type="Proteomes" id="UP000249757">
    <property type="component" value="Unassembled WGS sequence"/>
</dbReference>
<feature type="compositionally biased region" description="Low complexity" evidence="2">
    <location>
        <begin position="7"/>
        <end position="22"/>
    </location>
</feature>
<proteinExistence type="predicted"/>
<feature type="region of interest" description="Disordered" evidence="2">
    <location>
        <begin position="417"/>
        <end position="438"/>
    </location>
</feature>
<dbReference type="EMBL" id="NRDI02000009">
    <property type="protein sequence ID" value="KAI1513374.1"/>
    <property type="molecule type" value="Genomic_DNA"/>
</dbReference>
<evidence type="ECO:0000313" key="4">
    <source>
        <dbReference type="Proteomes" id="UP000249757"/>
    </source>
</evidence>
<gene>
    <name evidence="3" type="ORF">Ptr86124_007276</name>
</gene>